<keyword evidence="6" id="KW-1185">Reference proteome</keyword>
<dbReference type="InterPro" id="IPR013655">
    <property type="entry name" value="PAS_fold_3"/>
</dbReference>
<feature type="domain" description="PAC" evidence="2">
    <location>
        <begin position="210"/>
        <end position="261"/>
    </location>
</feature>
<evidence type="ECO:0000259" key="3">
    <source>
        <dbReference type="PROSITE" id="PS50883"/>
    </source>
</evidence>
<dbReference type="Gene3D" id="3.20.20.450">
    <property type="entry name" value="EAL domain"/>
    <property type="match status" value="1"/>
</dbReference>
<dbReference type="SUPFAM" id="SSF55073">
    <property type="entry name" value="Nucleotide cyclase"/>
    <property type="match status" value="1"/>
</dbReference>
<evidence type="ECO:0000313" key="5">
    <source>
        <dbReference type="EMBL" id="MDA0179801.1"/>
    </source>
</evidence>
<dbReference type="RefSeq" id="WP_270024176.1">
    <property type="nucleotide sequence ID" value="NZ_JAPDDP010000007.1"/>
</dbReference>
<dbReference type="SMART" id="SM00267">
    <property type="entry name" value="GGDEF"/>
    <property type="match status" value="1"/>
</dbReference>
<evidence type="ECO:0000259" key="1">
    <source>
        <dbReference type="PROSITE" id="PS50112"/>
    </source>
</evidence>
<dbReference type="InterPro" id="IPR000014">
    <property type="entry name" value="PAS"/>
</dbReference>
<dbReference type="CDD" id="cd00130">
    <property type="entry name" value="PAS"/>
    <property type="match status" value="2"/>
</dbReference>
<dbReference type="PROSITE" id="PS50883">
    <property type="entry name" value="EAL"/>
    <property type="match status" value="1"/>
</dbReference>
<dbReference type="SMART" id="SM00091">
    <property type="entry name" value="PAS"/>
    <property type="match status" value="2"/>
</dbReference>
<dbReference type="PANTHER" id="PTHR44757">
    <property type="entry name" value="DIGUANYLATE CYCLASE DGCP"/>
    <property type="match status" value="1"/>
</dbReference>
<dbReference type="FunFam" id="3.30.70.270:FF:000001">
    <property type="entry name" value="Diguanylate cyclase domain protein"/>
    <property type="match status" value="1"/>
</dbReference>
<proteinExistence type="predicted"/>
<dbReference type="CDD" id="cd01948">
    <property type="entry name" value="EAL"/>
    <property type="match status" value="1"/>
</dbReference>
<dbReference type="InterPro" id="IPR035919">
    <property type="entry name" value="EAL_sf"/>
</dbReference>
<dbReference type="InterPro" id="IPR000160">
    <property type="entry name" value="GGDEF_dom"/>
</dbReference>
<dbReference type="CDD" id="cd01949">
    <property type="entry name" value="GGDEF"/>
    <property type="match status" value="1"/>
</dbReference>
<name>A0A9X3N900_9ACTN</name>
<dbReference type="InterPro" id="IPR013656">
    <property type="entry name" value="PAS_4"/>
</dbReference>
<dbReference type="InterPro" id="IPR029787">
    <property type="entry name" value="Nucleotide_cyclase"/>
</dbReference>
<dbReference type="InterPro" id="IPR000700">
    <property type="entry name" value="PAS-assoc_C"/>
</dbReference>
<evidence type="ECO:0000259" key="4">
    <source>
        <dbReference type="PROSITE" id="PS50887"/>
    </source>
</evidence>
<dbReference type="AlphaFoldDB" id="A0A9X3N900"/>
<dbReference type="InterPro" id="IPR001633">
    <property type="entry name" value="EAL_dom"/>
</dbReference>
<dbReference type="PROSITE" id="PS50113">
    <property type="entry name" value="PAC"/>
    <property type="match status" value="1"/>
</dbReference>
<dbReference type="InterPro" id="IPR052155">
    <property type="entry name" value="Biofilm_reg_signaling"/>
</dbReference>
<dbReference type="NCBIfam" id="TIGR00254">
    <property type="entry name" value="GGDEF"/>
    <property type="match status" value="1"/>
</dbReference>
<dbReference type="Proteomes" id="UP001147653">
    <property type="component" value="Unassembled WGS sequence"/>
</dbReference>
<dbReference type="PROSITE" id="PS50887">
    <property type="entry name" value="GGDEF"/>
    <property type="match status" value="1"/>
</dbReference>
<dbReference type="SUPFAM" id="SSF141868">
    <property type="entry name" value="EAL domain-like"/>
    <property type="match status" value="1"/>
</dbReference>
<dbReference type="NCBIfam" id="TIGR00229">
    <property type="entry name" value="sensory_box"/>
    <property type="match status" value="1"/>
</dbReference>
<gene>
    <name evidence="5" type="ORF">OJ997_05810</name>
</gene>
<dbReference type="InterPro" id="IPR035965">
    <property type="entry name" value="PAS-like_dom_sf"/>
</dbReference>
<sequence>MFSAGPTPCLVLDADFCICEVNDTYLAMTRRRREDLLGINLFDAFPGNPDDPEAKGQRDLRASLQRVLRTGRADTMPTLRYDLAQPTADGMVFEERWWRPNNTPVLGADGRVVLIKNCVEDVTATQRARRERERSERRLRSLVEHAMDAILVIGLEREVTYASPATSRFIGRRIAELDDFRWDTFIHPEDLPAALELLDAVEAVARGETVSGQLRVVRADGSVRFTEVRATNHRADEAINGVVLNVRDVTEQRQVERLLQQQALEDVLTATPNRRWFVEAAKSATARSARTGHPVGVVLVDVDHFKQINDTMGHPAGDRLLIELVRRMASALRPSDTVARLGGDEFAILSEDLRSEQDAWQIAHRIAAAATGSYELGPGLEARVTLSIGVSTDEGGADADTLIAHADAALYKAKRAGRNRIEVFDPELRRALVDRTRTEQELRRALDGDELVLHWQPIVRTSDGVFAGAEALLRWQHPDRGLLVPAAFLPVAEEAGLMHRVGAWAIERALEQAVAWQRLEHPPRVFVNLAAEQLRDPLLPDAVSRLAGVHGVRPDGVCFEVSERVLAVDVAAIRAQLLVLRDRGFGLALDDFGAGNTALTWLQQLPLDVLKLDRSFAATATDPTAHAIISAVVQLAPTLGMTSIAEGVETAEQLATLRGLGCDFAQGYTIAEPQAEPAVTPRFQRPLSAL</sequence>
<dbReference type="Pfam" id="PF08448">
    <property type="entry name" value="PAS_4"/>
    <property type="match status" value="1"/>
</dbReference>
<comment type="caution">
    <text evidence="5">The sequence shown here is derived from an EMBL/GenBank/DDBJ whole genome shotgun (WGS) entry which is preliminary data.</text>
</comment>
<dbReference type="Pfam" id="PF00990">
    <property type="entry name" value="GGDEF"/>
    <property type="match status" value="1"/>
</dbReference>
<organism evidence="5 6">
    <name type="scientific">Solirubrobacter phytolaccae</name>
    <dbReference type="NCBI Taxonomy" id="1404360"/>
    <lineage>
        <taxon>Bacteria</taxon>
        <taxon>Bacillati</taxon>
        <taxon>Actinomycetota</taxon>
        <taxon>Thermoleophilia</taxon>
        <taxon>Solirubrobacterales</taxon>
        <taxon>Solirubrobacteraceae</taxon>
        <taxon>Solirubrobacter</taxon>
    </lineage>
</organism>
<dbReference type="EMBL" id="JAPDDP010000007">
    <property type="protein sequence ID" value="MDA0179801.1"/>
    <property type="molecule type" value="Genomic_DNA"/>
</dbReference>
<dbReference type="Pfam" id="PF00563">
    <property type="entry name" value="EAL"/>
    <property type="match status" value="1"/>
</dbReference>
<feature type="domain" description="GGDEF" evidence="4">
    <location>
        <begin position="293"/>
        <end position="426"/>
    </location>
</feature>
<evidence type="ECO:0000313" key="6">
    <source>
        <dbReference type="Proteomes" id="UP001147653"/>
    </source>
</evidence>
<evidence type="ECO:0000259" key="2">
    <source>
        <dbReference type="PROSITE" id="PS50113"/>
    </source>
</evidence>
<protein>
    <submittedName>
        <fullName evidence="5">EAL domain-containing protein</fullName>
    </submittedName>
</protein>
<dbReference type="PROSITE" id="PS50112">
    <property type="entry name" value="PAS"/>
    <property type="match status" value="1"/>
</dbReference>
<accession>A0A9X3N900</accession>
<dbReference type="SMART" id="SM00052">
    <property type="entry name" value="EAL"/>
    <property type="match status" value="1"/>
</dbReference>
<dbReference type="Pfam" id="PF08447">
    <property type="entry name" value="PAS_3"/>
    <property type="match status" value="1"/>
</dbReference>
<dbReference type="InterPro" id="IPR043128">
    <property type="entry name" value="Rev_trsase/Diguanyl_cyclase"/>
</dbReference>
<dbReference type="Gene3D" id="3.30.450.20">
    <property type="entry name" value="PAS domain"/>
    <property type="match status" value="2"/>
</dbReference>
<reference evidence="5" key="1">
    <citation type="submission" date="2022-10" db="EMBL/GenBank/DDBJ databases">
        <title>The WGS of Solirubrobacter phytolaccae KCTC 29190.</title>
        <authorList>
            <person name="Jiang Z."/>
        </authorList>
    </citation>
    <scope>NUCLEOTIDE SEQUENCE</scope>
    <source>
        <strain evidence="5">KCTC 29190</strain>
    </source>
</reference>
<feature type="domain" description="PAS" evidence="1">
    <location>
        <begin position="135"/>
        <end position="208"/>
    </location>
</feature>
<dbReference type="PANTHER" id="PTHR44757:SF2">
    <property type="entry name" value="BIOFILM ARCHITECTURE MAINTENANCE PROTEIN MBAA"/>
    <property type="match status" value="1"/>
</dbReference>
<dbReference type="SUPFAM" id="SSF55785">
    <property type="entry name" value="PYP-like sensor domain (PAS domain)"/>
    <property type="match status" value="2"/>
</dbReference>
<dbReference type="Gene3D" id="3.30.70.270">
    <property type="match status" value="1"/>
</dbReference>
<feature type="domain" description="EAL" evidence="3">
    <location>
        <begin position="435"/>
        <end position="687"/>
    </location>
</feature>